<dbReference type="PRINTS" id="PR00463">
    <property type="entry name" value="EP450I"/>
</dbReference>
<protein>
    <recommendedName>
        <fullName evidence="13">Cytochrome P450</fullName>
    </recommendedName>
</protein>
<dbReference type="InterPro" id="IPR001128">
    <property type="entry name" value="Cyt_P450"/>
</dbReference>
<dbReference type="InterPro" id="IPR002401">
    <property type="entry name" value="Cyt_P450_E_grp-I"/>
</dbReference>
<evidence type="ECO:0000256" key="2">
    <source>
        <dbReference type="ARBA" id="ARBA00005179"/>
    </source>
</evidence>
<gene>
    <name evidence="11" type="ORF">D9757_006772</name>
</gene>
<proteinExistence type="inferred from homology"/>
<comment type="caution">
    <text evidence="11">The sequence shown here is derived from an EMBL/GenBank/DDBJ whole genome shotgun (WGS) entry which is preliminary data.</text>
</comment>
<evidence type="ECO:0000313" key="11">
    <source>
        <dbReference type="EMBL" id="KAF5385582.1"/>
    </source>
</evidence>
<comment type="cofactor">
    <cofactor evidence="1 9">
        <name>heme</name>
        <dbReference type="ChEBI" id="CHEBI:30413"/>
    </cofactor>
</comment>
<keyword evidence="6 10" id="KW-0560">Oxidoreductase</keyword>
<sequence length="497" mass="56874">MNIQLSILGAAAALISSFFLLRRRKISRLPYPPGPMITDMPVFDSWVHYRNWTKQYGSLIYIRNRNILIINDLQVADDLLERRARIYSDRESTPILRMSKIENINWAIQCYGDKWRKNRRFFQQIYRRATIDRFHPTQYKEVQLFLRRLFTTPSDFMEHTTALSQRNIYTAVYGLDIEANHYIARKTAKTLEEISKMLLPGAFPLLAHLPWLQFLPSWFPGCGFKHFAKQVGESLDEIWSLPFDLAVDNLKYGKGSSLIADLAISLEHKGEELHELKSMGLMSALAGADTTGASISSFILAMILHPDVQAKGQAEIDQVVGTDRLPTFQDRKSLPYVESIYREVMRLYPPLPLCVSHASIEDDVYRDCFIPKGCIVIPNIWAMNRDPERYPDPNAFRPERFYELPKGPFTGIDDISAFGFGRRICPGRHMADNTVWLTFASVLATFNLGKARDEAGSEIEVSGEFTNAFFCHPKPYKCSIVPRFPSAKELILAARDA</sequence>
<evidence type="ECO:0000256" key="7">
    <source>
        <dbReference type="ARBA" id="ARBA00023004"/>
    </source>
</evidence>
<evidence type="ECO:0000313" key="12">
    <source>
        <dbReference type="Proteomes" id="UP000518752"/>
    </source>
</evidence>
<dbReference type="GO" id="GO:0020037">
    <property type="term" value="F:heme binding"/>
    <property type="evidence" value="ECO:0007669"/>
    <property type="project" value="InterPro"/>
</dbReference>
<evidence type="ECO:0000256" key="4">
    <source>
        <dbReference type="ARBA" id="ARBA00022617"/>
    </source>
</evidence>
<comment type="similarity">
    <text evidence="3 10">Belongs to the cytochrome P450 family.</text>
</comment>
<feature type="binding site" description="axial binding residue" evidence="9">
    <location>
        <position position="425"/>
    </location>
    <ligand>
        <name>heme</name>
        <dbReference type="ChEBI" id="CHEBI:30413"/>
    </ligand>
    <ligandPart>
        <name>Fe</name>
        <dbReference type="ChEBI" id="CHEBI:18248"/>
    </ligandPart>
</feature>
<keyword evidence="5 9" id="KW-0479">Metal-binding</keyword>
<name>A0A8H5M9E2_9AGAR</name>
<dbReference type="OrthoDB" id="3934656at2759"/>
<evidence type="ECO:0000256" key="1">
    <source>
        <dbReference type="ARBA" id="ARBA00001971"/>
    </source>
</evidence>
<dbReference type="EMBL" id="JAACJN010000039">
    <property type="protein sequence ID" value="KAF5385582.1"/>
    <property type="molecule type" value="Genomic_DNA"/>
</dbReference>
<dbReference type="PRINTS" id="PR00385">
    <property type="entry name" value="P450"/>
</dbReference>
<evidence type="ECO:0000256" key="6">
    <source>
        <dbReference type="ARBA" id="ARBA00023002"/>
    </source>
</evidence>
<dbReference type="Pfam" id="PF00067">
    <property type="entry name" value="p450"/>
    <property type="match status" value="1"/>
</dbReference>
<dbReference type="PANTHER" id="PTHR46300">
    <property type="entry name" value="P450, PUTATIVE (EUROFUNG)-RELATED-RELATED"/>
    <property type="match status" value="1"/>
</dbReference>
<keyword evidence="12" id="KW-1185">Reference proteome</keyword>
<dbReference type="GO" id="GO:0016705">
    <property type="term" value="F:oxidoreductase activity, acting on paired donors, with incorporation or reduction of molecular oxygen"/>
    <property type="evidence" value="ECO:0007669"/>
    <property type="project" value="InterPro"/>
</dbReference>
<evidence type="ECO:0000256" key="9">
    <source>
        <dbReference type="PIRSR" id="PIRSR602401-1"/>
    </source>
</evidence>
<dbReference type="InterPro" id="IPR017972">
    <property type="entry name" value="Cyt_P450_CS"/>
</dbReference>
<dbReference type="PROSITE" id="PS00086">
    <property type="entry name" value="CYTOCHROME_P450"/>
    <property type="match status" value="1"/>
</dbReference>
<dbReference type="AlphaFoldDB" id="A0A8H5M9E2"/>
<evidence type="ECO:0008006" key="13">
    <source>
        <dbReference type="Google" id="ProtNLM"/>
    </source>
</evidence>
<evidence type="ECO:0000256" key="5">
    <source>
        <dbReference type="ARBA" id="ARBA00022723"/>
    </source>
</evidence>
<accession>A0A8H5M9E2</accession>
<dbReference type="SUPFAM" id="SSF48264">
    <property type="entry name" value="Cytochrome P450"/>
    <property type="match status" value="1"/>
</dbReference>
<dbReference type="InterPro" id="IPR036396">
    <property type="entry name" value="Cyt_P450_sf"/>
</dbReference>
<dbReference type="InterPro" id="IPR050364">
    <property type="entry name" value="Cytochrome_P450_fung"/>
</dbReference>
<evidence type="ECO:0000256" key="10">
    <source>
        <dbReference type="RuleBase" id="RU000461"/>
    </source>
</evidence>
<comment type="pathway">
    <text evidence="2">Secondary metabolite biosynthesis.</text>
</comment>
<dbReference type="Proteomes" id="UP000518752">
    <property type="component" value="Unassembled WGS sequence"/>
</dbReference>
<evidence type="ECO:0000256" key="8">
    <source>
        <dbReference type="ARBA" id="ARBA00023033"/>
    </source>
</evidence>
<reference evidence="11 12" key="1">
    <citation type="journal article" date="2020" name="ISME J.">
        <title>Uncovering the hidden diversity of litter-decomposition mechanisms in mushroom-forming fungi.</title>
        <authorList>
            <person name="Floudas D."/>
            <person name="Bentzer J."/>
            <person name="Ahren D."/>
            <person name="Johansson T."/>
            <person name="Persson P."/>
            <person name="Tunlid A."/>
        </authorList>
    </citation>
    <scope>NUCLEOTIDE SEQUENCE [LARGE SCALE GENOMIC DNA]</scope>
    <source>
        <strain evidence="11 12">CBS 406.79</strain>
    </source>
</reference>
<keyword evidence="4 9" id="KW-0349">Heme</keyword>
<dbReference type="PANTHER" id="PTHR46300:SF7">
    <property type="entry name" value="P450, PUTATIVE (EUROFUNG)-RELATED"/>
    <property type="match status" value="1"/>
</dbReference>
<keyword evidence="8 10" id="KW-0503">Monooxygenase</keyword>
<keyword evidence="7 9" id="KW-0408">Iron</keyword>
<evidence type="ECO:0000256" key="3">
    <source>
        <dbReference type="ARBA" id="ARBA00010617"/>
    </source>
</evidence>
<dbReference type="CDD" id="cd11065">
    <property type="entry name" value="CYP64-like"/>
    <property type="match status" value="1"/>
</dbReference>
<dbReference type="GO" id="GO:0004497">
    <property type="term" value="F:monooxygenase activity"/>
    <property type="evidence" value="ECO:0007669"/>
    <property type="project" value="UniProtKB-KW"/>
</dbReference>
<dbReference type="Gene3D" id="1.10.630.10">
    <property type="entry name" value="Cytochrome P450"/>
    <property type="match status" value="1"/>
</dbReference>
<organism evidence="11 12">
    <name type="scientific">Collybiopsis confluens</name>
    <dbReference type="NCBI Taxonomy" id="2823264"/>
    <lineage>
        <taxon>Eukaryota</taxon>
        <taxon>Fungi</taxon>
        <taxon>Dikarya</taxon>
        <taxon>Basidiomycota</taxon>
        <taxon>Agaricomycotina</taxon>
        <taxon>Agaricomycetes</taxon>
        <taxon>Agaricomycetidae</taxon>
        <taxon>Agaricales</taxon>
        <taxon>Marasmiineae</taxon>
        <taxon>Omphalotaceae</taxon>
        <taxon>Collybiopsis</taxon>
    </lineage>
</organism>
<dbReference type="GO" id="GO:0005506">
    <property type="term" value="F:iron ion binding"/>
    <property type="evidence" value="ECO:0007669"/>
    <property type="project" value="InterPro"/>
</dbReference>